<reference evidence="1" key="1">
    <citation type="submission" date="2011-01" db="EMBL/GenBank/DDBJ databases">
        <title>The Genome Sequence of Nematocida parisii strain ERTm3.</title>
        <authorList>
            <consortium name="The Broad Institute Genome Sequencing Platform"/>
            <consortium name="The Broad Institute Genome Sequencing Center for Infectious Disease"/>
            <person name="Cuomo C."/>
            <person name="Troemel E."/>
            <person name="Young S.K."/>
            <person name="Zeng Q."/>
            <person name="Gargeya S."/>
            <person name="Fitzgerald M."/>
            <person name="Haas B."/>
            <person name="Abouelleil A."/>
            <person name="Alvarado L."/>
            <person name="Arachchi H.M."/>
            <person name="Berlin A."/>
            <person name="Chapman S.B."/>
            <person name="Gearin G."/>
            <person name="Goldberg J."/>
            <person name="Griggs A."/>
            <person name="Gujja S."/>
            <person name="Hansen M."/>
            <person name="Heiman D."/>
            <person name="Howarth C."/>
            <person name="Larimer J."/>
            <person name="Lui A."/>
            <person name="MacDonald P.J.P."/>
            <person name="McCowen C."/>
            <person name="Montmayeur A."/>
            <person name="Murphy C."/>
            <person name="Neiman D."/>
            <person name="Pearson M."/>
            <person name="Priest M."/>
            <person name="Roberts A."/>
            <person name="Saif S."/>
            <person name="Shea T."/>
            <person name="Sisk P."/>
            <person name="Stolte C."/>
            <person name="Sykes S."/>
            <person name="Wortman J."/>
            <person name="Nusbaum C."/>
            <person name="Birren B."/>
        </authorList>
    </citation>
    <scope>NUCLEOTIDE SEQUENCE</scope>
    <source>
        <strain evidence="1">ERTm3</strain>
    </source>
</reference>
<dbReference type="EMBL" id="GL870876">
    <property type="protein sequence ID" value="EIJ89450.1"/>
    <property type="molecule type" value="Genomic_DNA"/>
</dbReference>
<evidence type="ECO:0000313" key="1">
    <source>
        <dbReference type="EMBL" id="EIJ89450.1"/>
    </source>
</evidence>
<evidence type="ECO:0000313" key="2">
    <source>
        <dbReference type="Proteomes" id="UP000002872"/>
    </source>
</evidence>
<gene>
    <name evidence="1" type="ORF">NEQG_00220</name>
</gene>
<dbReference type="Proteomes" id="UP000002872">
    <property type="component" value="Unassembled WGS sequence"/>
</dbReference>
<dbReference type="VEuPathDB" id="MicrosporidiaDB:NEQG_00220"/>
<protein>
    <submittedName>
        <fullName evidence="1">Uncharacterized protein</fullName>
    </submittedName>
</protein>
<dbReference type="HOGENOM" id="CLU_678088_0_0_1"/>
<proteinExistence type="predicted"/>
<accession>I3EJQ3</accession>
<name>I3EJQ3_NEMP3</name>
<sequence length="406" mass="47686">MNTLMTNQKLLYTSIMKTKKIIFQINDIPWNENKKNQNVRELINFLFKYYNSPVLEAAGFKDPTNYEEYATGNFIYTPGFLIRTYIYHYLNRIKRTEPKLFVNAVHDILRLYMPKKEQTSDKTDIQSKAEEIFKKLFMVTSNSESDIKKKKRLMIRDIKNILEVNDFLYNPNSCNLAKKETTELVDMLSADLSNRENDSFMRIALNDYMKYLSVHKKYNNEDENGIAKYIFELSKEQFEMFSKNKLIGIKHCVPYAGIPNQYDLAFLLIARAFRMNLKRTDPVMMLIKNLLANAYRKISVVNNEQEYLVHYIAAFILETYIDGRPNITSILDPKSLKTDEMLEDSTEKLKPISDILVYLSVKRADSALIKFILAYKQMEKIYNNLCGIGKLIEEKFVFLENSILKI</sequence>
<organism evidence="1 2">
    <name type="scientific">Nematocida parisii (strain ERTm3)</name>
    <name type="common">Nematode killer fungus</name>
    <dbReference type="NCBI Taxonomy" id="935791"/>
    <lineage>
        <taxon>Eukaryota</taxon>
        <taxon>Fungi</taxon>
        <taxon>Fungi incertae sedis</taxon>
        <taxon>Microsporidia</taxon>
        <taxon>Nematocida</taxon>
    </lineage>
</organism>
<dbReference type="InParanoid" id="I3EJQ3"/>
<keyword evidence="2" id="KW-1185">Reference proteome</keyword>
<dbReference type="AlphaFoldDB" id="I3EJQ3"/>